<dbReference type="GeneID" id="41597156"/>
<dbReference type="RefSeq" id="WP_148700199.1">
    <property type="nucleotide sequence ID" value="NZ_CP007174.1"/>
</dbReference>
<dbReference type="HOGENOM" id="CLU_182704_0_0_2"/>
<feature type="transmembrane region" description="Helical" evidence="2">
    <location>
        <begin position="20"/>
        <end position="42"/>
    </location>
</feature>
<gene>
    <name evidence="3" type="ORF">NTE_01358</name>
</gene>
<protein>
    <submittedName>
        <fullName evidence="3">Uncharacterized protein</fullName>
    </submittedName>
</protein>
<dbReference type="Proteomes" id="UP000028194">
    <property type="component" value="Chromosome"/>
</dbReference>
<organism evidence="3 4">
    <name type="scientific">Candidatus Nitrososphaera evergladensis SR1</name>
    <dbReference type="NCBI Taxonomy" id="1459636"/>
    <lineage>
        <taxon>Archaea</taxon>
        <taxon>Nitrososphaerota</taxon>
        <taxon>Nitrososphaeria</taxon>
        <taxon>Nitrososphaerales</taxon>
        <taxon>Nitrososphaeraceae</taxon>
        <taxon>Nitrososphaera</taxon>
    </lineage>
</organism>
<feature type="region of interest" description="Disordered" evidence="1">
    <location>
        <begin position="53"/>
        <end position="92"/>
    </location>
</feature>
<keyword evidence="2" id="KW-1133">Transmembrane helix</keyword>
<accession>A0A075MPE7</accession>
<keyword evidence="2" id="KW-0472">Membrane</keyword>
<reference evidence="3 4" key="1">
    <citation type="journal article" date="2014" name="PLoS ONE">
        <title>Genome Sequence of Candidatus Nitrososphaera evergladensis from Group I.1b Enriched from Everglades Soil Reveals Novel Genomic Features of the Ammonia-Oxidizing Archaea.</title>
        <authorList>
            <person name="Zhalnina K.V."/>
            <person name="Dias R."/>
            <person name="Leonard M.T."/>
            <person name="Dorr de Quadros P."/>
            <person name="Camargo F.A."/>
            <person name="Drew J.C."/>
            <person name="Farmerie W.G."/>
            <person name="Daroub S.H."/>
            <person name="Triplett E.W."/>
        </authorList>
    </citation>
    <scope>NUCLEOTIDE SEQUENCE [LARGE SCALE GENOMIC DNA]</scope>
    <source>
        <strain evidence="3 4">SR1</strain>
    </source>
</reference>
<evidence type="ECO:0000256" key="2">
    <source>
        <dbReference type="SAM" id="Phobius"/>
    </source>
</evidence>
<dbReference type="EMBL" id="CP007174">
    <property type="protein sequence ID" value="AIF83426.1"/>
    <property type="molecule type" value="Genomic_DNA"/>
</dbReference>
<keyword evidence="4" id="KW-1185">Reference proteome</keyword>
<evidence type="ECO:0000256" key="1">
    <source>
        <dbReference type="SAM" id="MobiDB-lite"/>
    </source>
</evidence>
<keyword evidence="2" id="KW-0812">Transmembrane</keyword>
<proteinExistence type="predicted"/>
<sequence>MTDKIARDREEAKPSENKKWGAIAAVTAIMAALVLAAAPTFLQGASAEITSHCENRGGHEAPGQQENCQGQGQDESNQNPAGKEPPGQNKDD</sequence>
<evidence type="ECO:0000313" key="3">
    <source>
        <dbReference type="EMBL" id="AIF83426.1"/>
    </source>
</evidence>
<dbReference type="KEGG" id="nev:NTE_01358"/>
<feature type="compositionally biased region" description="Polar residues" evidence="1">
    <location>
        <begin position="64"/>
        <end position="80"/>
    </location>
</feature>
<dbReference type="AlphaFoldDB" id="A0A075MPE7"/>
<name>A0A075MPE7_9ARCH</name>
<evidence type="ECO:0000313" key="4">
    <source>
        <dbReference type="Proteomes" id="UP000028194"/>
    </source>
</evidence>